<dbReference type="EMBL" id="VNJI01000033">
    <property type="protein sequence ID" value="TVY07665.1"/>
    <property type="molecule type" value="Genomic_DNA"/>
</dbReference>
<dbReference type="PANTHER" id="PTHR48466">
    <property type="entry name" value="OS10G0509000 PROTEIN-RELATED"/>
    <property type="match status" value="1"/>
</dbReference>
<dbReference type="GO" id="GO:0072344">
    <property type="term" value="P:rescue of stalled ribosome"/>
    <property type="evidence" value="ECO:0007669"/>
    <property type="project" value="UniProtKB-UniRule"/>
</dbReference>
<evidence type="ECO:0000256" key="4">
    <source>
        <dbReference type="ARBA" id="ARBA00022759"/>
    </source>
</evidence>
<evidence type="ECO:0000259" key="12">
    <source>
        <dbReference type="PROSITE" id="PS50828"/>
    </source>
</evidence>
<dbReference type="FunFam" id="3.30.1370.110:FF:000004">
    <property type="entry name" value="Endonuclease MutS2"/>
    <property type="match status" value="1"/>
</dbReference>
<keyword evidence="7 9" id="KW-0694">RNA-binding</keyword>
<dbReference type="GO" id="GO:0043023">
    <property type="term" value="F:ribosomal large subunit binding"/>
    <property type="evidence" value="ECO:0007669"/>
    <property type="project" value="UniProtKB-UniRule"/>
</dbReference>
<dbReference type="AlphaFoldDB" id="A0A559K690"/>
<comment type="function">
    <text evidence="9">Endonuclease that is involved in the suppression of homologous recombination and thus may have a key role in the control of bacterial genetic diversity.</text>
</comment>
<feature type="compositionally biased region" description="Low complexity" evidence="11">
    <location>
        <begin position="704"/>
        <end position="716"/>
    </location>
</feature>
<evidence type="ECO:0000256" key="9">
    <source>
        <dbReference type="HAMAP-Rule" id="MF_00092"/>
    </source>
</evidence>
<dbReference type="InterPro" id="IPR007696">
    <property type="entry name" value="DNA_mismatch_repair_MutS_core"/>
</dbReference>
<dbReference type="SMART" id="SM00463">
    <property type="entry name" value="SMR"/>
    <property type="match status" value="1"/>
</dbReference>
<evidence type="ECO:0000256" key="3">
    <source>
        <dbReference type="ARBA" id="ARBA00022741"/>
    </source>
</evidence>
<comment type="function">
    <text evidence="9">Acts as a ribosome collision sensor, splitting the ribosome into its 2 subunits. Detects stalled/collided 70S ribosomes which it binds and splits by an ATP-hydrolysis driven conformational change. Acts upstream of the ribosome quality control system (RQC), a ribosome-associated complex that mediates the extraction of incompletely synthesized nascent chains from stalled ribosomes and their subsequent degradation. Probably generates substrates for RQC.</text>
</comment>
<evidence type="ECO:0000256" key="2">
    <source>
        <dbReference type="ARBA" id="ARBA00022730"/>
    </source>
</evidence>
<dbReference type="GO" id="GO:0004519">
    <property type="term" value="F:endonuclease activity"/>
    <property type="evidence" value="ECO:0007669"/>
    <property type="project" value="UniProtKB-UniRule"/>
</dbReference>
<comment type="subunit">
    <text evidence="9">Homodimer. Binds to stalled ribosomes, contacting rRNA.</text>
</comment>
<keyword evidence="4 9" id="KW-0255">Endonuclease</keyword>
<dbReference type="EC" id="3.1.-.-" evidence="9"/>
<dbReference type="GO" id="GO:0030983">
    <property type="term" value="F:mismatched DNA binding"/>
    <property type="evidence" value="ECO:0007669"/>
    <property type="project" value="InterPro"/>
</dbReference>
<keyword evidence="3 9" id="KW-0547">Nucleotide-binding</keyword>
<evidence type="ECO:0000256" key="8">
    <source>
        <dbReference type="ARBA" id="ARBA00023125"/>
    </source>
</evidence>
<sequence>MDKYCPHSERQVYRLKLTKSYNEKILTTLDFHAVLHKCAGHAATSLGKELVEKLHPSGHFTEVKKRLQATDEAVNVDRLKGGAPFGGIRDIRTAIHRARIGGMLNPAELLDVALTSQGGRRLQKFLEDLNGDYAIPLLLELTESFTDHKPMEDRIKQCIDENASVVDSASLELARIRHELRTSESRARERLEQMVRTPSIQKMLQENLVTIRNDRYVIPVKQEYRSHFGGMIHDQSASGATLFIEPEGVVQLNNRVRELKLKEETEVEKILHALSALVSEVADPLLINVETLAELDFIFAKAGLAREMKATLPLLNDRGFIKLKRGRHPLIPADQVVPLDVELGNKYSTIIVTGPNTGGKTVSLKTVGLLSLMAMSGLFVPAEEGSQLCVFDAIYADIGDEQSIEQNLSTFSSHMTNIIRILREMTPKSLVLLDEVGAGTDPAEGSALAISILEYIHKMGCRMIATTHYSELKAYAFDRQGVINASMEFDVQTLRPTYRLLVGVPGRSNAFAIAERLGLAKSIIDHARGQVGEEDQRVESMIATLEENRLLAESERHSAEQLRREVESMRQQLESERQRFEEQRAKLLEKAEHDALQAVAKARREAEEVIAELRRIKREEGSAVKDHKLSELKKKMNNAVPELRSKSGMKSQKKADRVEPGDEVLVTNLGQKGHVVDIVNEQEVTVQLGILKMKVNRTDLELVKQASAQKKPPQQSTTSLKRTRDDNVKMELDLRGANVEEAMIEVDRFLDESYLANFGHVYIIHGKGTGVLRTGIQEYLRKHKHVKSYRMGNYNEGGAGVTVAELK</sequence>
<dbReference type="GO" id="GO:0045910">
    <property type="term" value="P:negative regulation of DNA recombination"/>
    <property type="evidence" value="ECO:0007669"/>
    <property type="project" value="InterPro"/>
</dbReference>
<keyword evidence="10" id="KW-0175">Coiled coil</keyword>
<dbReference type="CDD" id="cd03280">
    <property type="entry name" value="ABC_MutS2"/>
    <property type="match status" value="1"/>
</dbReference>
<dbReference type="SUPFAM" id="SSF48334">
    <property type="entry name" value="DNA repair protein MutS, domain III"/>
    <property type="match status" value="1"/>
</dbReference>
<dbReference type="SUPFAM" id="SSF52540">
    <property type="entry name" value="P-loop containing nucleoside triphosphate hydrolases"/>
    <property type="match status" value="1"/>
</dbReference>
<dbReference type="SMART" id="SM00533">
    <property type="entry name" value="MUTSd"/>
    <property type="match status" value="1"/>
</dbReference>
<evidence type="ECO:0000256" key="10">
    <source>
        <dbReference type="SAM" id="Coils"/>
    </source>
</evidence>
<evidence type="ECO:0000256" key="5">
    <source>
        <dbReference type="ARBA" id="ARBA00022801"/>
    </source>
</evidence>
<evidence type="ECO:0000256" key="6">
    <source>
        <dbReference type="ARBA" id="ARBA00022840"/>
    </source>
</evidence>
<keyword evidence="2 9" id="KW-0699">rRNA-binding</keyword>
<dbReference type="FunFam" id="3.40.50.300:FF:000830">
    <property type="entry name" value="Endonuclease MutS2"/>
    <property type="match status" value="1"/>
</dbReference>
<dbReference type="Proteomes" id="UP000317036">
    <property type="component" value="Unassembled WGS sequence"/>
</dbReference>
<dbReference type="Pfam" id="PF00488">
    <property type="entry name" value="MutS_V"/>
    <property type="match status" value="1"/>
</dbReference>
<dbReference type="SUPFAM" id="SSF160443">
    <property type="entry name" value="SMR domain-like"/>
    <property type="match status" value="1"/>
</dbReference>
<dbReference type="InterPro" id="IPR046893">
    <property type="entry name" value="MSSS"/>
</dbReference>
<dbReference type="GO" id="GO:0016887">
    <property type="term" value="F:ATP hydrolysis activity"/>
    <property type="evidence" value="ECO:0007669"/>
    <property type="project" value="InterPro"/>
</dbReference>
<keyword evidence="8 9" id="KW-0238">DNA-binding</keyword>
<organism evidence="13 14">
    <name type="scientific">Paenibacillus cremeus</name>
    <dbReference type="NCBI Taxonomy" id="2163881"/>
    <lineage>
        <taxon>Bacteria</taxon>
        <taxon>Bacillati</taxon>
        <taxon>Bacillota</taxon>
        <taxon>Bacilli</taxon>
        <taxon>Bacillales</taxon>
        <taxon>Paenibacillaceae</taxon>
        <taxon>Paenibacillus</taxon>
    </lineage>
</organism>
<keyword evidence="1 9" id="KW-0540">Nuclease</keyword>
<dbReference type="Gene3D" id="3.40.50.300">
    <property type="entry name" value="P-loop containing nucleotide triphosphate hydrolases"/>
    <property type="match status" value="1"/>
</dbReference>
<dbReference type="PROSITE" id="PS00486">
    <property type="entry name" value="DNA_MISMATCH_REPAIR_2"/>
    <property type="match status" value="1"/>
</dbReference>
<evidence type="ECO:0000313" key="14">
    <source>
        <dbReference type="Proteomes" id="UP000317036"/>
    </source>
</evidence>
<dbReference type="InterPro" id="IPR036063">
    <property type="entry name" value="Smr_dom_sf"/>
</dbReference>
<dbReference type="Gene3D" id="3.30.1370.110">
    <property type="match status" value="1"/>
</dbReference>
<dbReference type="InterPro" id="IPR027417">
    <property type="entry name" value="P-loop_NTPase"/>
</dbReference>
<dbReference type="PIRSF" id="PIRSF005814">
    <property type="entry name" value="MutS_YshD"/>
    <property type="match status" value="1"/>
</dbReference>
<feature type="region of interest" description="Disordered" evidence="11">
    <location>
        <begin position="704"/>
        <end position="725"/>
    </location>
</feature>
<keyword evidence="14" id="KW-1185">Reference proteome</keyword>
<reference evidence="13 14" key="1">
    <citation type="submission" date="2019-07" db="EMBL/GenBank/DDBJ databases">
        <authorList>
            <person name="Kim J."/>
        </authorList>
    </citation>
    <scope>NUCLEOTIDE SEQUENCE [LARGE SCALE GENOMIC DNA]</scope>
    <source>
        <strain evidence="13 14">JC52</strain>
    </source>
</reference>
<evidence type="ECO:0000256" key="11">
    <source>
        <dbReference type="SAM" id="MobiDB-lite"/>
    </source>
</evidence>
<dbReference type="NCBIfam" id="TIGR01069">
    <property type="entry name" value="mutS2"/>
    <property type="match status" value="1"/>
</dbReference>
<evidence type="ECO:0000256" key="1">
    <source>
        <dbReference type="ARBA" id="ARBA00022722"/>
    </source>
</evidence>
<evidence type="ECO:0000313" key="13">
    <source>
        <dbReference type="EMBL" id="TVY07665.1"/>
    </source>
</evidence>
<gene>
    <name evidence="9" type="primary">mutS2</name>
    <name evidence="9" type="synonym">rqcU</name>
    <name evidence="13" type="ORF">FPZ49_22540</name>
</gene>
<dbReference type="OrthoDB" id="9808166at2"/>
<dbReference type="InterPro" id="IPR036187">
    <property type="entry name" value="DNA_mismatch_repair_MutS_sf"/>
</dbReference>
<dbReference type="InterPro" id="IPR002625">
    <property type="entry name" value="Smr_dom"/>
</dbReference>
<feature type="domain" description="Smr" evidence="12">
    <location>
        <begin position="732"/>
        <end position="807"/>
    </location>
</feature>
<dbReference type="Pfam" id="PF20297">
    <property type="entry name" value="MSSS"/>
    <property type="match status" value="1"/>
</dbReference>
<dbReference type="SMART" id="SM00534">
    <property type="entry name" value="MUTSac"/>
    <property type="match status" value="1"/>
</dbReference>
<dbReference type="Pfam" id="PF01713">
    <property type="entry name" value="Smr"/>
    <property type="match status" value="1"/>
</dbReference>
<dbReference type="InterPro" id="IPR000432">
    <property type="entry name" value="DNA_mismatch_repair_MutS_C"/>
</dbReference>
<dbReference type="GO" id="GO:0005524">
    <property type="term" value="F:ATP binding"/>
    <property type="evidence" value="ECO:0007669"/>
    <property type="project" value="UniProtKB-UniRule"/>
</dbReference>
<dbReference type="PANTHER" id="PTHR48466:SF2">
    <property type="entry name" value="OS10G0509000 PROTEIN"/>
    <property type="match status" value="1"/>
</dbReference>
<evidence type="ECO:0000256" key="7">
    <source>
        <dbReference type="ARBA" id="ARBA00022884"/>
    </source>
</evidence>
<comment type="similarity">
    <text evidence="9">Belongs to the DNA mismatch repair MutS family. MutS2 subfamily.</text>
</comment>
<dbReference type="EC" id="3.6.4.-" evidence="9"/>
<dbReference type="InterPro" id="IPR005747">
    <property type="entry name" value="MutS2"/>
</dbReference>
<dbReference type="PROSITE" id="PS50828">
    <property type="entry name" value="SMR"/>
    <property type="match status" value="1"/>
</dbReference>
<name>A0A559K690_9BACL</name>
<feature type="coiled-coil region" evidence="10">
    <location>
        <begin position="542"/>
        <end position="619"/>
    </location>
</feature>
<dbReference type="InterPro" id="IPR045076">
    <property type="entry name" value="MutS"/>
</dbReference>
<keyword evidence="6 9" id="KW-0067">ATP-binding</keyword>
<protein>
    <recommendedName>
        <fullName evidence="9">Endonuclease MutS2</fullName>
        <ecNumber evidence="9">3.1.-.-</ecNumber>
    </recommendedName>
    <alternativeName>
        <fullName evidence="9">Ribosome-associated protein quality control-upstream factor</fullName>
        <shortName evidence="9">RQC-upstream factor</shortName>
        <shortName evidence="9">RqcU</shortName>
        <ecNumber evidence="9">3.6.4.-</ecNumber>
    </alternativeName>
</protein>
<accession>A0A559K690</accession>
<dbReference type="HAMAP" id="MF_00092">
    <property type="entry name" value="MutS2"/>
    <property type="match status" value="1"/>
</dbReference>
<feature type="binding site" evidence="9">
    <location>
        <begin position="354"/>
        <end position="361"/>
    </location>
    <ligand>
        <name>ATP</name>
        <dbReference type="ChEBI" id="CHEBI:30616"/>
    </ligand>
</feature>
<proteinExistence type="inferred from homology"/>
<keyword evidence="5 9" id="KW-0378">Hydrolase</keyword>
<dbReference type="GO" id="GO:0006298">
    <property type="term" value="P:mismatch repair"/>
    <property type="evidence" value="ECO:0007669"/>
    <property type="project" value="InterPro"/>
</dbReference>
<comment type="caution">
    <text evidence="13">The sequence shown here is derived from an EMBL/GenBank/DDBJ whole genome shotgun (WGS) entry which is preliminary data.</text>
</comment>
<dbReference type="GO" id="GO:0019843">
    <property type="term" value="F:rRNA binding"/>
    <property type="evidence" value="ECO:0007669"/>
    <property type="project" value="UniProtKB-UniRule"/>
</dbReference>
<dbReference type="GO" id="GO:0140664">
    <property type="term" value="F:ATP-dependent DNA damage sensor activity"/>
    <property type="evidence" value="ECO:0007669"/>
    <property type="project" value="InterPro"/>
</dbReference>